<evidence type="ECO:0000256" key="6">
    <source>
        <dbReference type="SAM" id="Phobius"/>
    </source>
</evidence>
<accession>A0ABU0G8V3</accession>
<keyword evidence="5 6" id="KW-0472">Membrane</keyword>
<dbReference type="Pfam" id="PF03739">
    <property type="entry name" value="LptF_LptG"/>
    <property type="match status" value="1"/>
</dbReference>
<dbReference type="EMBL" id="JAUSUW010000007">
    <property type="protein sequence ID" value="MDQ0421772.1"/>
    <property type="molecule type" value="Genomic_DNA"/>
</dbReference>
<organism evidence="7 8">
    <name type="scientific">Peteryoungia aggregata LMG 23059</name>
    <dbReference type="NCBI Taxonomy" id="1368425"/>
    <lineage>
        <taxon>Bacteria</taxon>
        <taxon>Pseudomonadati</taxon>
        <taxon>Pseudomonadota</taxon>
        <taxon>Alphaproteobacteria</taxon>
        <taxon>Hyphomicrobiales</taxon>
        <taxon>Rhizobiaceae</taxon>
        <taxon>Peteryoungia</taxon>
    </lineage>
</organism>
<dbReference type="InterPro" id="IPR005495">
    <property type="entry name" value="LptG/LptF_permease"/>
</dbReference>
<keyword evidence="8" id="KW-1185">Reference proteome</keyword>
<feature type="transmembrane region" description="Helical" evidence="6">
    <location>
        <begin position="333"/>
        <end position="355"/>
    </location>
</feature>
<feature type="transmembrane region" description="Helical" evidence="6">
    <location>
        <begin position="89"/>
        <end position="114"/>
    </location>
</feature>
<evidence type="ECO:0000256" key="3">
    <source>
        <dbReference type="ARBA" id="ARBA00022692"/>
    </source>
</evidence>
<dbReference type="PANTHER" id="PTHR33529">
    <property type="entry name" value="SLR0882 PROTEIN-RELATED"/>
    <property type="match status" value="1"/>
</dbReference>
<reference evidence="7 8" key="1">
    <citation type="submission" date="2023-07" db="EMBL/GenBank/DDBJ databases">
        <title>Genomic Encyclopedia of Type Strains, Phase IV (KMG-IV): sequencing the most valuable type-strain genomes for metagenomic binning, comparative biology and taxonomic classification.</title>
        <authorList>
            <person name="Goeker M."/>
        </authorList>
    </citation>
    <scope>NUCLEOTIDE SEQUENCE [LARGE SCALE GENOMIC DNA]</scope>
    <source>
        <strain evidence="7 8">DSM 1111</strain>
    </source>
</reference>
<dbReference type="InterPro" id="IPR030923">
    <property type="entry name" value="LptG"/>
</dbReference>
<proteinExistence type="predicted"/>
<protein>
    <submittedName>
        <fullName evidence="7">Lipopolysaccharide export system permease protein</fullName>
    </submittedName>
</protein>
<keyword evidence="4 6" id="KW-1133">Transmembrane helix</keyword>
<evidence type="ECO:0000256" key="2">
    <source>
        <dbReference type="ARBA" id="ARBA00022475"/>
    </source>
</evidence>
<gene>
    <name evidence="7" type="ORF">J2045_002812</name>
</gene>
<keyword evidence="2" id="KW-1003">Cell membrane</keyword>
<dbReference type="NCBIfam" id="TIGR04408">
    <property type="entry name" value="LptG_lptG"/>
    <property type="match status" value="1"/>
</dbReference>
<feature type="transmembrane region" description="Helical" evidence="6">
    <location>
        <begin position="307"/>
        <end position="327"/>
    </location>
</feature>
<dbReference type="PANTHER" id="PTHR33529:SF2">
    <property type="entry name" value="LIPOPOLYSACCHARIDE EXPORT SYSTEM PERMEASE PROTEIN LPTG"/>
    <property type="match status" value="1"/>
</dbReference>
<evidence type="ECO:0000313" key="7">
    <source>
        <dbReference type="EMBL" id="MDQ0421772.1"/>
    </source>
</evidence>
<name>A0ABU0G8V3_9HYPH</name>
<comment type="caution">
    <text evidence="7">The sequence shown here is derived from an EMBL/GenBank/DDBJ whole genome shotgun (WGS) entry which is preliminary data.</text>
</comment>
<feature type="transmembrane region" description="Helical" evidence="6">
    <location>
        <begin position="51"/>
        <end position="82"/>
    </location>
</feature>
<evidence type="ECO:0000256" key="5">
    <source>
        <dbReference type="ARBA" id="ARBA00023136"/>
    </source>
</evidence>
<feature type="transmembrane region" description="Helical" evidence="6">
    <location>
        <begin position="276"/>
        <end position="295"/>
    </location>
</feature>
<evidence type="ECO:0000256" key="1">
    <source>
        <dbReference type="ARBA" id="ARBA00004651"/>
    </source>
</evidence>
<evidence type="ECO:0000313" key="8">
    <source>
        <dbReference type="Proteomes" id="UP001238496"/>
    </source>
</evidence>
<feature type="transmembrane region" description="Helical" evidence="6">
    <location>
        <begin position="12"/>
        <end position="31"/>
    </location>
</feature>
<dbReference type="Proteomes" id="UP001238496">
    <property type="component" value="Unassembled WGS sequence"/>
</dbReference>
<dbReference type="RefSeq" id="WP_307373726.1">
    <property type="nucleotide sequence ID" value="NZ_JAUSUW010000007.1"/>
</dbReference>
<evidence type="ECO:0000256" key="4">
    <source>
        <dbReference type="ARBA" id="ARBA00022989"/>
    </source>
</evidence>
<keyword evidence="3 6" id="KW-0812">Transmembrane</keyword>
<sequence length="360" mass="39635">MIWTLGLYFFRRYMLTALWFFLGVISITYLIDFTETSGRYASLPGYSVPGVLYLTALRLPLILQQTVPFIGLFVGMATLIALNRKSELVVARAAGISVWQFMAPFIIGATLLGMTTTLVINPLAAWGQRQGTEIETQWRETAGSNKPAPIPWLRQSSGDNDVALGARAVLEDGTLLVDAVLLHFDKDGRIVLRQDARTAKLKDGYWMLTDVLETRPGEIQTRLADTRVATNLNEEFVQQRLAKPESVAFYDLFQKIEVARSFGIAPHALETQLHSLLSLPFLMVAMTLIAGTVSLKFSRINQSRTVILGGILSGFVLYVVTVLVRAFGSSGVMPPYVAAWVPVVVAMALGATILLHKEDG</sequence>
<comment type="subcellular location">
    <subcellularLocation>
        <location evidence="1">Cell membrane</location>
        <topology evidence="1">Multi-pass membrane protein</topology>
    </subcellularLocation>
</comment>